<name>A0AA87Q607_RHIRH</name>
<reference evidence="1 2" key="1">
    <citation type="submission" date="2014-05" db="EMBL/GenBank/DDBJ databases">
        <title>Whole genome shotgun sequence of Rhizobium rhizogenes NBRC 13257.</title>
        <authorList>
            <person name="Katano-Makiyama Y."/>
            <person name="Hosoyama A."/>
            <person name="Hashimoto M."/>
            <person name="Hosoyama Y."/>
            <person name="Noguchi M."/>
            <person name="Tsuchikane K."/>
            <person name="Kimura A."/>
            <person name="Ohji S."/>
            <person name="Ichikawa N."/>
            <person name="Yamazoe A."/>
            <person name="Fujita N."/>
        </authorList>
    </citation>
    <scope>NUCLEOTIDE SEQUENCE [LARGE SCALE GENOMIC DNA]</scope>
    <source>
        <strain evidence="1 2">NBRC 13257</strain>
    </source>
</reference>
<evidence type="ECO:0000313" key="2">
    <source>
        <dbReference type="Proteomes" id="UP000026941"/>
    </source>
</evidence>
<protein>
    <submittedName>
        <fullName evidence="1">Uncharacterized protein</fullName>
    </submittedName>
</protein>
<organism evidence="1 2">
    <name type="scientific">Rhizobium rhizogenes NBRC 13257</name>
    <dbReference type="NCBI Taxonomy" id="1220581"/>
    <lineage>
        <taxon>Bacteria</taxon>
        <taxon>Pseudomonadati</taxon>
        <taxon>Pseudomonadota</taxon>
        <taxon>Alphaproteobacteria</taxon>
        <taxon>Hyphomicrobiales</taxon>
        <taxon>Rhizobiaceae</taxon>
        <taxon>Rhizobium/Agrobacterium group</taxon>
        <taxon>Rhizobium</taxon>
    </lineage>
</organism>
<evidence type="ECO:0000313" key="1">
    <source>
        <dbReference type="EMBL" id="GAJ91919.1"/>
    </source>
</evidence>
<sequence>MQFFNEGTVEIEIDGVLVFDAVDAEGGPLGLFTSRAAALGAQREVNIKKLLLKSSPNEDDLIEAYSCEIEYEDGSSDTLFAVLENGEWVETEELEDALKDAQTASTWSV</sequence>
<dbReference type="RefSeq" id="WP_131597820.1">
    <property type="nucleotide sequence ID" value="NZ_BAYX01000002.1"/>
</dbReference>
<dbReference type="Proteomes" id="UP000026941">
    <property type="component" value="Unassembled WGS sequence"/>
</dbReference>
<comment type="caution">
    <text evidence="1">The sequence shown here is derived from an EMBL/GenBank/DDBJ whole genome shotgun (WGS) entry which is preliminary data.</text>
</comment>
<accession>A0AA87Q607</accession>
<dbReference type="AlphaFoldDB" id="A0AA87Q607"/>
<dbReference type="EMBL" id="BAYX01000002">
    <property type="protein sequence ID" value="GAJ91919.1"/>
    <property type="molecule type" value="Genomic_DNA"/>
</dbReference>
<proteinExistence type="predicted"/>
<gene>
    <name evidence="1" type="ORF">RRH01S_02_05880</name>
</gene>